<organism evidence="2 3">
    <name type="scientific">Halobacterium salinarum (strain ATCC 29341 / DSM 671 / R1)</name>
    <dbReference type="NCBI Taxonomy" id="478009"/>
    <lineage>
        <taxon>Archaea</taxon>
        <taxon>Methanobacteriati</taxon>
        <taxon>Methanobacteriota</taxon>
        <taxon>Stenosarchaea group</taxon>
        <taxon>Halobacteria</taxon>
        <taxon>Halobacteriales</taxon>
        <taxon>Halobacteriaceae</taxon>
        <taxon>Halobacterium</taxon>
        <taxon>Halobacterium salinarum NRC-34001</taxon>
    </lineage>
</organism>
<dbReference type="Proteomes" id="UP000001321">
    <property type="component" value="Chromosome"/>
</dbReference>
<evidence type="ECO:0000313" key="2">
    <source>
        <dbReference type="EMBL" id="CAP14609.1"/>
    </source>
</evidence>
<keyword evidence="1" id="KW-0812">Transmembrane</keyword>
<sequence>MSSSGNSEKSDLGDILSEIESTGRSVIDYFRDFRDSRSIWTQIAVFWFPPQVALSYLIPVLEDWLISTFDMTNQIVTSLSLRAGLEERLMLTTIGIILITAGGIYYKLLTVETLAQRTLKNSRDG</sequence>
<feature type="transmembrane region" description="Helical" evidence="1">
    <location>
        <begin position="89"/>
        <end position="109"/>
    </location>
</feature>
<dbReference type="EMBL" id="AM774415">
    <property type="protein sequence ID" value="CAP14609.1"/>
    <property type="molecule type" value="Genomic_DNA"/>
</dbReference>
<dbReference type="EnsemblBacteria" id="CAP14609">
    <property type="protein sequence ID" value="CAP14609"/>
    <property type="gene ID" value="OE_4044R"/>
</dbReference>
<dbReference type="AlphaFoldDB" id="B0R790"/>
<proteinExistence type="predicted"/>
<feature type="transmembrane region" description="Helical" evidence="1">
    <location>
        <begin position="39"/>
        <end position="58"/>
    </location>
</feature>
<keyword evidence="1" id="KW-0472">Membrane</keyword>
<dbReference type="KEGG" id="hsl:OE_4044R"/>
<name>B0R790_HALS3</name>
<gene>
    <name evidence="2" type="ordered locus">OE_4044R</name>
</gene>
<protein>
    <submittedName>
        <fullName evidence="2">Uncharacterized protein</fullName>
    </submittedName>
</protein>
<keyword evidence="1" id="KW-1133">Transmembrane helix</keyword>
<accession>B0R790</accession>
<evidence type="ECO:0000256" key="1">
    <source>
        <dbReference type="SAM" id="Phobius"/>
    </source>
</evidence>
<evidence type="ECO:0000313" key="3">
    <source>
        <dbReference type="Proteomes" id="UP000001321"/>
    </source>
</evidence>
<dbReference type="HOGENOM" id="CLU_1987562_0_0_2"/>
<reference evidence="2 3" key="1">
    <citation type="journal article" date="2008" name="Genomics">
        <title>Evolution in the laboratory: the genome of Halobacterium salinarum strain R1 compared to that of strain NRC-1.</title>
        <authorList>
            <person name="Pfeiffer F."/>
            <person name="Schuster S.C."/>
            <person name="Broicher A."/>
            <person name="Falb M."/>
            <person name="Palm P."/>
            <person name="Rodewald K."/>
            <person name="Ruepp A."/>
            <person name="Soppa J."/>
            <person name="Tittor J."/>
            <person name="Oesterhelt D."/>
        </authorList>
    </citation>
    <scope>NUCLEOTIDE SEQUENCE [LARGE SCALE GENOMIC DNA]</scope>
    <source>
        <strain evidence="3">ATCC 29341 / DSM 671 / R1</strain>
    </source>
</reference>